<gene>
    <name evidence="2" type="ORF">V7S43_006121</name>
</gene>
<evidence type="ECO:0000256" key="1">
    <source>
        <dbReference type="SAM" id="MobiDB-lite"/>
    </source>
</evidence>
<feature type="region of interest" description="Disordered" evidence="1">
    <location>
        <begin position="115"/>
        <end position="166"/>
    </location>
</feature>
<evidence type="ECO:0000313" key="2">
    <source>
        <dbReference type="EMBL" id="KAL3668828.1"/>
    </source>
</evidence>
<reference evidence="2 3" key="1">
    <citation type="submission" date="2024-09" db="EMBL/GenBank/DDBJ databases">
        <title>Genome sequencing and assembly of Phytophthora oleae, isolate VK10A, causative agent of rot of olive drupes.</title>
        <authorList>
            <person name="Conti Taguali S."/>
            <person name="Riolo M."/>
            <person name="La Spada F."/>
            <person name="Cacciola S.O."/>
            <person name="Dionisio G."/>
        </authorList>
    </citation>
    <scope>NUCLEOTIDE SEQUENCE [LARGE SCALE GENOMIC DNA]</scope>
    <source>
        <strain evidence="2 3">VK10A</strain>
    </source>
</reference>
<comment type="caution">
    <text evidence="2">The sequence shown here is derived from an EMBL/GenBank/DDBJ whole genome shotgun (WGS) entry which is preliminary data.</text>
</comment>
<dbReference type="AlphaFoldDB" id="A0ABD3FPZ7"/>
<protein>
    <submittedName>
        <fullName evidence="2">Uncharacterized protein</fullName>
    </submittedName>
</protein>
<feature type="compositionally biased region" description="Polar residues" evidence="1">
    <location>
        <begin position="122"/>
        <end position="143"/>
    </location>
</feature>
<name>A0ABD3FPZ7_9STRA</name>
<dbReference type="PANTHER" id="PTHR37067:SF3">
    <property type="entry name" value="PX DOMAIN-CONTAINING PROTEIN"/>
    <property type="match status" value="1"/>
</dbReference>
<keyword evidence="3" id="KW-1185">Reference proteome</keyword>
<dbReference type="Proteomes" id="UP001632037">
    <property type="component" value="Unassembled WGS sequence"/>
</dbReference>
<dbReference type="PANTHER" id="PTHR37067">
    <property type="entry name" value="PX DOMAIN-CONTAINING PROTEIN"/>
    <property type="match status" value="1"/>
</dbReference>
<proteinExistence type="predicted"/>
<accession>A0ABD3FPZ7</accession>
<sequence length="844" mass="93374">MTPPKKRLKREVPFLEAHEKMYGVRVVERDLASQKVQSVLCMFCAAFGREDDPRGSSRRRARTKKLKYWGGPTFRTDNYTAHLTMQHPSRWREYQEMSSEQKLSYFNAVQALPKANGKTRKSQGNEQATSEQNSVYLQPSEGQESTEDEAPLSVPASPELETTECASDADVPVAVESIPLVPVATMESPVVGAVSPASEAPVEAQIDGKVLTFLLDRDVVDVALGDVLFRAEDADKGAGNELVAFESTLDEWDSEDQQKSDGTAEVRAVVRSAELFHRVVELLAADLSFDQTAAIVQAQTTTGIRGNRFVTRLARVAVGANLQDLGRVMQRSWAFSLSLHSVDRRQRGEKDPRVFIDVRVRVFCSGKMEIFHLLTLPVEDGGDPGTTGEIMFETMSTFLQSIHKRWQQKVIGCSSEIMQQGTDSTSNGVASAVARSITRRVEQQALPGFVHVPSARPALDALMQWFFDSVLFTDGAKWHSNLIRLSAYLQRLIVTGNAEELSAASVTACPHVSDLTWLKVTEIARWFDNARVPIQRLLARRKASVAPSLAWWLDLKTVLVVGSMAMKTRSGLQAGYATLLSLQPQRISMLRLALAGEVGVEGPLPAFQRAALRDQNRSGQMIGSQDGMFAVRPHAVVAFLRGMSSWAAELFDGLSAQERQKLIVDAADRLLELVLRLHTVAEELEERGSSNNTSLSSFPPVLPDQVAGLHPVDFQEVVRMYRPRLIETYSDAKLAAIESQHQELRTAASSEAAVQQFLALNAENPAASFSERWEPLRDRWNLLADFCGGLATVFPTPNDKKPVAMATSTATWSHRTFSDFALEARLQCQQFATLQALEGRNTCR</sequence>
<evidence type="ECO:0000313" key="3">
    <source>
        <dbReference type="Proteomes" id="UP001632037"/>
    </source>
</evidence>
<dbReference type="EMBL" id="JBIMZQ010000010">
    <property type="protein sequence ID" value="KAL3668828.1"/>
    <property type="molecule type" value="Genomic_DNA"/>
</dbReference>
<organism evidence="2 3">
    <name type="scientific">Phytophthora oleae</name>
    <dbReference type="NCBI Taxonomy" id="2107226"/>
    <lineage>
        <taxon>Eukaryota</taxon>
        <taxon>Sar</taxon>
        <taxon>Stramenopiles</taxon>
        <taxon>Oomycota</taxon>
        <taxon>Peronosporomycetes</taxon>
        <taxon>Peronosporales</taxon>
        <taxon>Peronosporaceae</taxon>
        <taxon>Phytophthora</taxon>
    </lineage>
</organism>